<proteinExistence type="inferred from homology"/>
<comment type="caution">
    <text evidence="7">The sequence shown here is derived from an EMBL/GenBank/DDBJ whole genome shotgun (WGS) entry which is preliminary data.</text>
</comment>
<dbReference type="GO" id="GO:0051010">
    <property type="term" value="F:microtubule plus-end binding"/>
    <property type="evidence" value="ECO:0007669"/>
    <property type="project" value="TreeGrafter"/>
</dbReference>
<evidence type="ECO:0000256" key="1">
    <source>
        <dbReference type="ARBA" id="ARBA00004496"/>
    </source>
</evidence>
<dbReference type="Gene3D" id="2.30.30.190">
    <property type="entry name" value="CAP Gly-rich-like domain"/>
    <property type="match status" value="1"/>
</dbReference>
<evidence type="ECO:0000256" key="5">
    <source>
        <dbReference type="SAM" id="MobiDB-lite"/>
    </source>
</evidence>
<name>A0A5A8E4C2_CAFRO</name>
<dbReference type="Gene3D" id="3.10.20.90">
    <property type="entry name" value="Phosphatidylinositol 3-kinase Catalytic Subunit, Chain A, domain 1"/>
    <property type="match status" value="1"/>
</dbReference>
<dbReference type="InterPro" id="IPR036859">
    <property type="entry name" value="CAP-Gly_dom_sf"/>
</dbReference>
<accession>A0A5A8E4C2</accession>
<evidence type="ECO:0000259" key="6">
    <source>
        <dbReference type="PROSITE" id="PS50245"/>
    </source>
</evidence>
<evidence type="ECO:0000256" key="4">
    <source>
        <dbReference type="ARBA" id="ARBA00025779"/>
    </source>
</evidence>
<protein>
    <recommendedName>
        <fullName evidence="6">CAP-Gly domain-containing protein</fullName>
    </recommendedName>
</protein>
<dbReference type="GO" id="GO:0007023">
    <property type="term" value="P:post-chaperonin tubulin folding pathway"/>
    <property type="evidence" value="ECO:0007669"/>
    <property type="project" value="InterPro"/>
</dbReference>
<dbReference type="OrthoDB" id="2130750at2759"/>
<keyword evidence="2" id="KW-0963">Cytoplasm</keyword>
<dbReference type="GO" id="GO:0005634">
    <property type="term" value="C:nucleus"/>
    <property type="evidence" value="ECO:0007669"/>
    <property type="project" value="TreeGrafter"/>
</dbReference>
<dbReference type="PANTHER" id="PTHR18916:SF85">
    <property type="entry name" value="TUBULIN-FOLDING COFACTOR B"/>
    <property type="match status" value="1"/>
</dbReference>
<reference evidence="7 8" key="1">
    <citation type="submission" date="2019-07" db="EMBL/GenBank/DDBJ databases">
        <title>Genomes of Cafeteria roenbergensis.</title>
        <authorList>
            <person name="Fischer M.G."/>
            <person name="Hackl T."/>
            <person name="Roman M."/>
        </authorList>
    </citation>
    <scope>NUCLEOTIDE SEQUENCE [LARGE SCALE GENOMIC DNA]</scope>
    <source>
        <strain evidence="7 8">E4-10P</strain>
    </source>
</reference>
<evidence type="ECO:0000313" key="7">
    <source>
        <dbReference type="EMBL" id="KAA0172289.1"/>
    </source>
</evidence>
<sequence length="377" mass="40249">MDAMAIARDMTAGEAKDAVRAWVTGADHRRFDELADGTVLCQVTHSNLKQNIIELRFDLHSTVRATKNNLYTYNGTNREFMELQLFEGDRLIARMLDDDKMLGFYGMTHGHRVHVVDHDPMSLSRGGGLDDVSQVKKYVMSEEDYDKREGTLRAWKREQLKKNPHFKYSDALPASGRAAAAAAAAAGPRAPDVDFEDDTLVEGIEVGARCSIRPGERRGAVAYVGKIEGKTGWWVGVRLDEPLGRTDGTASGKRYFDAEPGYATFIRPTGVKVGDFPPVDEELGDLVEAEAEAEADSAAAAGAAAAASAAPPAAEAAAAAAGAEAKAEDAGEAAAAALSEAAAREAATAKRAAARPSALHRRPGDDDFADDDDDDEL</sequence>
<dbReference type="PROSITE" id="PS50245">
    <property type="entry name" value="CAP_GLY_2"/>
    <property type="match status" value="1"/>
</dbReference>
<dbReference type="Proteomes" id="UP000322899">
    <property type="component" value="Unassembled WGS sequence"/>
</dbReference>
<keyword evidence="3" id="KW-0143">Chaperone</keyword>
<organism evidence="7 8">
    <name type="scientific">Cafeteria roenbergensis</name>
    <name type="common">Marine flagellate</name>
    <dbReference type="NCBI Taxonomy" id="33653"/>
    <lineage>
        <taxon>Eukaryota</taxon>
        <taxon>Sar</taxon>
        <taxon>Stramenopiles</taxon>
        <taxon>Bigyra</taxon>
        <taxon>Opalozoa</taxon>
        <taxon>Bicosoecida</taxon>
        <taxon>Cafeteriaceae</taxon>
        <taxon>Cafeteria</taxon>
    </lineage>
</organism>
<dbReference type="PANTHER" id="PTHR18916">
    <property type="entry name" value="DYNACTIN 1-RELATED MICROTUBULE-BINDING"/>
    <property type="match status" value="1"/>
</dbReference>
<comment type="similarity">
    <text evidence="4">Belongs to the TBCB family.</text>
</comment>
<dbReference type="GO" id="GO:0007021">
    <property type="term" value="P:tubulin complex assembly"/>
    <property type="evidence" value="ECO:0007669"/>
    <property type="project" value="InterPro"/>
</dbReference>
<dbReference type="Pfam" id="PF01302">
    <property type="entry name" value="CAP_GLY"/>
    <property type="match status" value="1"/>
</dbReference>
<dbReference type="SUPFAM" id="SSF74924">
    <property type="entry name" value="Cap-Gly domain"/>
    <property type="match status" value="1"/>
</dbReference>
<dbReference type="AlphaFoldDB" id="A0A5A8E4C2"/>
<dbReference type="GO" id="GO:0043014">
    <property type="term" value="F:alpha-tubulin binding"/>
    <property type="evidence" value="ECO:0007669"/>
    <property type="project" value="InterPro"/>
</dbReference>
<feature type="compositionally biased region" description="Acidic residues" evidence="5">
    <location>
        <begin position="366"/>
        <end position="377"/>
    </location>
</feature>
<dbReference type="GO" id="GO:0005737">
    <property type="term" value="C:cytoplasm"/>
    <property type="evidence" value="ECO:0007669"/>
    <property type="project" value="UniProtKB-SubCell"/>
</dbReference>
<dbReference type="InterPro" id="IPR000626">
    <property type="entry name" value="Ubiquitin-like_dom"/>
</dbReference>
<dbReference type="SMART" id="SM01052">
    <property type="entry name" value="CAP_GLY"/>
    <property type="match status" value="1"/>
</dbReference>
<gene>
    <name evidence="7" type="ORF">FNF27_06088</name>
</gene>
<dbReference type="GO" id="GO:0031122">
    <property type="term" value="P:cytoplasmic microtubule organization"/>
    <property type="evidence" value="ECO:0007669"/>
    <property type="project" value="TreeGrafter"/>
</dbReference>
<evidence type="ECO:0000256" key="3">
    <source>
        <dbReference type="ARBA" id="ARBA00023186"/>
    </source>
</evidence>
<feature type="compositionally biased region" description="Low complexity" evidence="5">
    <location>
        <begin position="345"/>
        <end position="357"/>
    </location>
</feature>
<feature type="domain" description="CAP-Gly" evidence="6">
    <location>
        <begin position="225"/>
        <end position="267"/>
    </location>
</feature>
<feature type="region of interest" description="Disordered" evidence="5">
    <location>
        <begin position="345"/>
        <end position="377"/>
    </location>
</feature>
<dbReference type="InterPro" id="IPR045172">
    <property type="entry name" value="TBCB_Ubl"/>
</dbReference>
<dbReference type="SUPFAM" id="SSF54236">
    <property type="entry name" value="Ubiquitin-like"/>
    <property type="match status" value="1"/>
</dbReference>
<dbReference type="CDD" id="cd01789">
    <property type="entry name" value="Ubl_TBCB"/>
    <property type="match status" value="1"/>
</dbReference>
<dbReference type="GO" id="GO:0035371">
    <property type="term" value="C:microtubule plus-end"/>
    <property type="evidence" value="ECO:0007669"/>
    <property type="project" value="TreeGrafter"/>
</dbReference>
<dbReference type="EMBL" id="VLTO01000049">
    <property type="protein sequence ID" value="KAA0172289.1"/>
    <property type="molecule type" value="Genomic_DNA"/>
</dbReference>
<dbReference type="InterPro" id="IPR000938">
    <property type="entry name" value="CAP-Gly_domain"/>
</dbReference>
<dbReference type="Pfam" id="PF14560">
    <property type="entry name" value="Ubiquitin_2"/>
    <property type="match status" value="1"/>
</dbReference>
<comment type="subcellular location">
    <subcellularLocation>
        <location evidence="1">Cytoplasm</location>
    </subcellularLocation>
</comment>
<dbReference type="InterPro" id="IPR029071">
    <property type="entry name" value="Ubiquitin-like_domsf"/>
</dbReference>
<evidence type="ECO:0000313" key="8">
    <source>
        <dbReference type="Proteomes" id="UP000322899"/>
    </source>
</evidence>
<evidence type="ECO:0000256" key="2">
    <source>
        <dbReference type="ARBA" id="ARBA00022490"/>
    </source>
</evidence>